<dbReference type="InterPro" id="IPR050214">
    <property type="entry name" value="Cys_Synth/Cystath_Beta-Synth"/>
</dbReference>
<sequence>MLSGVLHTIGDTPLVTFDRLRPGEAFRIHGKLESFNPSGSIKDRTSLQIIEASIACGQIGPQTTVVESSSGNFGIGLAQVCLYHGLRFICVVDPKITPQNANILRAYRAELDIVTAPDPASNEFLPARLKRVRELCDSIPDSFWPNQYANLDNPAAHRATMREIVEQLGKAPDYLLCATGTTGSLRGCAEYLREIGAATKVVAVDAVGSVIFGDQPRKRLIPGHGAALVPKLLDPSLVSQVVRVTDMECVIGCHNLLEREALLAGGSSGAIVSALEKISGEIPAGADVVLLLPDRGDRYLDSIYCDVWVERNLGSPTLRSTTETKPDLHYA</sequence>
<evidence type="ECO:0000256" key="4">
    <source>
        <dbReference type="ARBA" id="ARBA00008519"/>
    </source>
</evidence>
<comment type="similarity">
    <text evidence="4">Belongs to the cysteine synthase/cystathionine beta-synthase family. SbnA subfamily.</text>
</comment>
<dbReference type="RefSeq" id="WP_345301530.1">
    <property type="nucleotide sequence ID" value="NZ_BAABJE010000001.1"/>
</dbReference>
<keyword evidence="14" id="KW-1185">Reference proteome</keyword>
<dbReference type="EMBL" id="BAABJE010000001">
    <property type="protein sequence ID" value="GAA4782160.1"/>
    <property type="molecule type" value="Genomic_DNA"/>
</dbReference>
<dbReference type="EC" id="2.5.1.140" evidence="6"/>
<evidence type="ECO:0000256" key="2">
    <source>
        <dbReference type="ARBA" id="ARBA00004924"/>
    </source>
</evidence>
<dbReference type="InterPro" id="IPR023927">
    <property type="entry name" value="SbnA"/>
</dbReference>
<dbReference type="Gene3D" id="3.40.50.1100">
    <property type="match status" value="2"/>
</dbReference>
<evidence type="ECO:0000313" key="14">
    <source>
        <dbReference type="Proteomes" id="UP001499959"/>
    </source>
</evidence>
<dbReference type="InterPro" id="IPR001216">
    <property type="entry name" value="P-phosphate_BS"/>
</dbReference>
<evidence type="ECO:0000256" key="6">
    <source>
        <dbReference type="ARBA" id="ARBA00012331"/>
    </source>
</evidence>
<comment type="pathway">
    <text evidence="3">Amino-acid biosynthesis; L-cysteine biosynthesis; L-cysteine from L-serine: step 2/2.</text>
</comment>
<dbReference type="NCBIfam" id="TIGR03945">
    <property type="entry name" value="PLP_SbnA_fam"/>
    <property type="match status" value="1"/>
</dbReference>
<evidence type="ECO:0000256" key="7">
    <source>
        <dbReference type="ARBA" id="ARBA00012681"/>
    </source>
</evidence>
<dbReference type="Pfam" id="PF00291">
    <property type="entry name" value="PALP"/>
    <property type="match status" value="1"/>
</dbReference>
<dbReference type="PROSITE" id="PS00901">
    <property type="entry name" value="CYS_SYNTHASE"/>
    <property type="match status" value="1"/>
</dbReference>
<evidence type="ECO:0000313" key="13">
    <source>
        <dbReference type="EMBL" id="GAA4782160.1"/>
    </source>
</evidence>
<dbReference type="CDD" id="cd01561">
    <property type="entry name" value="CBS_like"/>
    <property type="match status" value="1"/>
</dbReference>
<dbReference type="Proteomes" id="UP001499959">
    <property type="component" value="Unassembled WGS sequence"/>
</dbReference>
<dbReference type="SUPFAM" id="SSF53686">
    <property type="entry name" value="Tryptophan synthase beta subunit-like PLP-dependent enzymes"/>
    <property type="match status" value="1"/>
</dbReference>
<comment type="catalytic activity">
    <reaction evidence="11">
        <text>O-acetyl-L-serine + hydrogen sulfide = L-cysteine + acetate</text>
        <dbReference type="Rhea" id="RHEA:14829"/>
        <dbReference type="ChEBI" id="CHEBI:29919"/>
        <dbReference type="ChEBI" id="CHEBI:30089"/>
        <dbReference type="ChEBI" id="CHEBI:35235"/>
        <dbReference type="ChEBI" id="CHEBI:58340"/>
        <dbReference type="EC" id="2.5.1.47"/>
    </reaction>
</comment>
<comment type="caution">
    <text evidence="13">The sequence shown here is derived from an EMBL/GenBank/DDBJ whole genome shotgun (WGS) entry which is preliminary data.</text>
</comment>
<evidence type="ECO:0000256" key="1">
    <source>
        <dbReference type="ARBA" id="ARBA00001933"/>
    </source>
</evidence>
<name>A0ABP9AJP8_9GAMM</name>
<reference evidence="14" key="1">
    <citation type="journal article" date="2019" name="Int. J. Syst. Evol. Microbiol.">
        <title>The Global Catalogue of Microorganisms (GCM) 10K type strain sequencing project: providing services to taxonomists for standard genome sequencing and annotation.</title>
        <authorList>
            <consortium name="The Broad Institute Genomics Platform"/>
            <consortium name="The Broad Institute Genome Sequencing Center for Infectious Disease"/>
            <person name="Wu L."/>
            <person name="Ma J."/>
        </authorList>
    </citation>
    <scope>NUCLEOTIDE SEQUENCE [LARGE SCALE GENOMIC DNA]</scope>
    <source>
        <strain evidence="14">JCM 18204</strain>
    </source>
</reference>
<comment type="pathway">
    <text evidence="2">Siderophore biosynthesis.</text>
</comment>
<dbReference type="EC" id="2.5.1.47" evidence="7"/>
<protein>
    <recommendedName>
        <fullName evidence="8">N-(2-amino-2-carboxyethyl)-L-glutamate synthase</fullName>
        <ecNumber evidence="6">2.5.1.140</ecNumber>
        <ecNumber evidence="7">2.5.1.47</ecNumber>
    </recommendedName>
</protein>
<evidence type="ECO:0000256" key="11">
    <source>
        <dbReference type="ARBA" id="ARBA00047931"/>
    </source>
</evidence>
<proteinExistence type="inferred from homology"/>
<dbReference type="PANTHER" id="PTHR10314">
    <property type="entry name" value="CYSTATHIONINE BETA-SYNTHASE"/>
    <property type="match status" value="1"/>
</dbReference>
<evidence type="ECO:0000256" key="9">
    <source>
        <dbReference type="ARBA" id="ARBA00022679"/>
    </source>
</evidence>
<dbReference type="InterPro" id="IPR036052">
    <property type="entry name" value="TrpB-like_PALP_sf"/>
</dbReference>
<organism evidence="13 14">
    <name type="scientific">Lysobacter hankyongensis</name>
    <dbReference type="NCBI Taxonomy" id="1176535"/>
    <lineage>
        <taxon>Bacteria</taxon>
        <taxon>Pseudomonadati</taxon>
        <taxon>Pseudomonadota</taxon>
        <taxon>Gammaproteobacteria</taxon>
        <taxon>Lysobacterales</taxon>
        <taxon>Lysobacteraceae</taxon>
        <taxon>Lysobacter</taxon>
    </lineage>
</organism>
<keyword evidence="10" id="KW-0663">Pyridoxal phosphate</keyword>
<evidence type="ECO:0000256" key="5">
    <source>
        <dbReference type="ARBA" id="ARBA00011738"/>
    </source>
</evidence>
<evidence type="ECO:0000256" key="10">
    <source>
        <dbReference type="ARBA" id="ARBA00022898"/>
    </source>
</evidence>
<feature type="domain" description="Tryptophan synthase beta chain-like PALP" evidence="12">
    <location>
        <begin position="7"/>
        <end position="294"/>
    </location>
</feature>
<dbReference type="InterPro" id="IPR001926">
    <property type="entry name" value="TrpB-like_PALP"/>
</dbReference>
<comment type="cofactor">
    <cofactor evidence="1">
        <name>pyridoxal 5'-phosphate</name>
        <dbReference type="ChEBI" id="CHEBI:597326"/>
    </cofactor>
</comment>
<accession>A0ABP9AJP8</accession>
<gene>
    <name evidence="13" type="primary">sbnA</name>
    <name evidence="13" type="ORF">GCM10023307_03330</name>
</gene>
<comment type="subunit">
    <text evidence="5">Homodimer.</text>
</comment>
<evidence type="ECO:0000256" key="3">
    <source>
        <dbReference type="ARBA" id="ARBA00004962"/>
    </source>
</evidence>
<keyword evidence="9" id="KW-0808">Transferase</keyword>
<evidence type="ECO:0000259" key="12">
    <source>
        <dbReference type="Pfam" id="PF00291"/>
    </source>
</evidence>
<evidence type="ECO:0000256" key="8">
    <source>
        <dbReference type="ARBA" id="ARBA00016985"/>
    </source>
</evidence>